<dbReference type="Pfam" id="PF12937">
    <property type="entry name" value="F-box-like"/>
    <property type="match status" value="1"/>
</dbReference>
<dbReference type="Gene3D" id="3.80.10.10">
    <property type="entry name" value="Ribonuclease Inhibitor"/>
    <property type="match status" value="1"/>
</dbReference>
<name>A0A9P5VJY3_9FUNG</name>
<protein>
    <recommendedName>
        <fullName evidence="2">F-box domain-containing protein</fullName>
    </recommendedName>
</protein>
<feature type="compositionally biased region" description="Polar residues" evidence="1">
    <location>
        <begin position="240"/>
        <end position="253"/>
    </location>
</feature>
<feature type="region of interest" description="Disordered" evidence="1">
    <location>
        <begin position="745"/>
        <end position="764"/>
    </location>
</feature>
<evidence type="ECO:0000256" key="1">
    <source>
        <dbReference type="SAM" id="MobiDB-lite"/>
    </source>
</evidence>
<organism evidence="3 4">
    <name type="scientific">Podila minutissima</name>
    <dbReference type="NCBI Taxonomy" id="64525"/>
    <lineage>
        <taxon>Eukaryota</taxon>
        <taxon>Fungi</taxon>
        <taxon>Fungi incertae sedis</taxon>
        <taxon>Mucoromycota</taxon>
        <taxon>Mortierellomycotina</taxon>
        <taxon>Mortierellomycetes</taxon>
        <taxon>Mortierellales</taxon>
        <taxon>Mortierellaceae</taxon>
        <taxon>Podila</taxon>
    </lineage>
</organism>
<feature type="compositionally biased region" description="Low complexity" evidence="1">
    <location>
        <begin position="303"/>
        <end position="313"/>
    </location>
</feature>
<dbReference type="Proteomes" id="UP000696485">
    <property type="component" value="Unassembled WGS sequence"/>
</dbReference>
<reference evidence="3" key="1">
    <citation type="journal article" date="2020" name="Fungal Divers.">
        <title>Resolving the Mortierellaceae phylogeny through synthesis of multi-gene phylogenetics and phylogenomics.</title>
        <authorList>
            <person name="Vandepol N."/>
            <person name="Liber J."/>
            <person name="Desiro A."/>
            <person name="Na H."/>
            <person name="Kennedy M."/>
            <person name="Barry K."/>
            <person name="Grigoriev I.V."/>
            <person name="Miller A.N."/>
            <person name="O'Donnell K."/>
            <person name="Stajich J.E."/>
            <person name="Bonito G."/>
        </authorList>
    </citation>
    <scope>NUCLEOTIDE SEQUENCE</scope>
    <source>
        <strain evidence="3">NVP1</strain>
    </source>
</reference>
<feature type="region of interest" description="Disordered" evidence="1">
    <location>
        <begin position="607"/>
        <end position="648"/>
    </location>
</feature>
<feature type="region of interest" description="Disordered" evidence="1">
    <location>
        <begin position="346"/>
        <end position="379"/>
    </location>
</feature>
<dbReference type="SUPFAM" id="SSF81383">
    <property type="entry name" value="F-box domain"/>
    <property type="match status" value="1"/>
</dbReference>
<dbReference type="Gene3D" id="1.20.1280.50">
    <property type="match status" value="1"/>
</dbReference>
<dbReference type="SUPFAM" id="SSF52047">
    <property type="entry name" value="RNI-like"/>
    <property type="match status" value="1"/>
</dbReference>
<dbReference type="InterPro" id="IPR032675">
    <property type="entry name" value="LRR_dom_sf"/>
</dbReference>
<feature type="region of interest" description="Disordered" evidence="1">
    <location>
        <begin position="692"/>
        <end position="719"/>
    </location>
</feature>
<feature type="domain" description="F-box" evidence="2">
    <location>
        <begin position="88"/>
        <end position="131"/>
    </location>
</feature>
<dbReference type="EMBL" id="JAAAUY010000577">
    <property type="protein sequence ID" value="KAF9328315.1"/>
    <property type="molecule type" value="Genomic_DNA"/>
</dbReference>
<gene>
    <name evidence="3" type="ORF">BG006_008479</name>
</gene>
<evidence type="ECO:0000313" key="4">
    <source>
        <dbReference type="Proteomes" id="UP000696485"/>
    </source>
</evidence>
<evidence type="ECO:0000313" key="3">
    <source>
        <dbReference type="EMBL" id="KAF9328315.1"/>
    </source>
</evidence>
<feature type="compositionally biased region" description="Low complexity" evidence="1">
    <location>
        <begin position="610"/>
        <end position="629"/>
    </location>
</feature>
<comment type="caution">
    <text evidence="3">The sequence shown here is derived from an EMBL/GenBank/DDBJ whole genome shotgun (WGS) entry which is preliminary data.</text>
</comment>
<feature type="compositionally biased region" description="Low complexity" evidence="1">
    <location>
        <begin position="17"/>
        <end position="30"/>
    </location>
</feature>
<feature type="compositionally biased region" description="Low complexity" evidence="1">
    <location>
        <begin position="268"/>
        <end position="277"/>
    </location>
</feature>
<dbReference type="PANTHER" id="PTHR16134">
    <property type="entry name" value="F-BOX/TPR REPEAT PROTEIN POF3"/>
    <property type="match status" value="1"/>
</dbReference>
<sequence>MTVVDIPLVKEKKRKSMSSSSSPEPEYSSSLFAPQEDTQPQPLPDDTQWTHWNNSDNEDESHDAERHLALASARAGKTVASKQSSSQCLPNEILLQVFEYLLSDQGTLFSCTLVSLNWHRCATSYLYRYPRFTSTLHWALFIQTLCRSKITIRPKTRRRRSIIQNLSRSRQFSPHRPSQLAPAQIEVFGGQPKWRNDRLVTDLGRYVHGIDLSKRPIHVQESTQNSCCASDTKCKHRNGSAANPVQDTGASSRRISRLVRLPSNSNSTTTQPQQARRPTIDLTSPYYGVDDDDNFEEDETESSESPSPNTTHSQRSLNPETSLHGTRRTILYRGVGSGRRVPWFATSTSSTSSSSSLLFSSVSGSQGSNEENNSPSTPADITITFKRQITITVSSLIELTRHCPNLEVLSIVSAQLVLDTLNVETGDYQSTTQPGPHTGLTFVSVTTKDAIKAISENCPKLQQLSLAGCDWLTTDEVISLVTRCRQLYNLDLSRCGKLDGRLSKHLVVREMVPKEFFDSAGMSLAEAGIRALSGSVAYETAKRLSSISTTPPISMSDLDVPLSDLVGMPWTPKAAKGTPVDDYPYQYAGKVKVREGAMLDLVRSIINDPSRTSNNSSQANSSSSSSHESQPPTFDSSSSSSDAHAHTQLTQQWQLQYNQQQLQHHYRFHREQTQQENRPLSFFELLSATLEDGSQQTDEGASVGESSSSHHHTHNQDTHTYTHAQLGDIAESGDWGNTLLVVGSANDSNYNNEQDRPQEELFEL</sequence>
<feature type="compositionally biased region" description="Acidic residues" evidence="1">
    <location>
        <begin position="289"/>
        <end position="302"/>
    </location>
</feature>
<feature type="compositionally biased region" description="Polar residues" evidence="1">
    <location>
        <begin position="692"/>
        <end position="707"/>
    </location>
</feature>
<feature type="region of interest" description="Disordered" evidence="1">
    <location>
        <begin position="221"/>
        <end position="328"/>
    </location>
</feature>
<accession>A0A9P5VJY3</accession>
<keyword evidence="4" id="KW-1185">Reference proteome</keyword>
<evidence type="ECO:0000259" key="2">
    <source>
        <dbReference type="Pfam" id="PF12937"/>
    </source>
</evidence>
<dbReference type="InterPro" id="IPR036047">
    <property type="entry name" value="F-box-like_dom_sf"/>
</dbReference>
<feature type="compositionally biased region" description="Low complexity" evidence="1">
    <location>
        <begin position="347"/>
        <end position="376"/>
    </location>
</feature>
<proteinExistence type="predicted"/>
<dbReference type="PANTHER" id="PTHR16134:SF119">
    <property type="entry name" value="AT02038P-RELATED"/>
    <property type="match status" value="1"/>
</dbReference>
<feature type="region of interest" description="Disordered" evidence="1">
    <location>
        <begin position="1"/>
        <end position="64"/>
    </location>
</feature>
<feature type="compositionally biased region" description="Polar residues" evidence="1">
    <location>
        <begin position="314"/>
        <end position="324"/>
    </location>
</feature>
<dbReference type="InterPro" id="IPR001810">
    <property type="entry name" value="F-box_dom"/>
</dbReference>
<feature type="compositionally biased region" description="Basic and acidic residues" evidence="1">
    <location>
        <begin position="753"/>
        <end position="764"/>
    </location>
</feature>
<dbReference type="AlphaFoldDB" id="A0A9P5VJY3"/>